<evidence type="ECO:0000313" key="2">
    <source>
        <dbReference type="EMBL" id="XBS08843.1"/>
    </source>
</evidence>
<feature type="transmembrane region" description="Helical" evidence="1">
    <location>
        <begin position="6"/>
        <end position="21"/>
    </location>
</feature>
<evidence type="ECO:0000256" key="1">
    <source>
        <dbReference type="SAM" id="Phobius"/>
    </source>
</evidence>
<protein>
    <submittedName>
        <fullName evidence="2">Uncharacterized protein</fullName>
    </submittedName>
</protein>
<gene>
    <name evidence="2" type="ORF">BB06_02470</name>
</gene>
<keyword evidence="1" id="KW-0812">Transmembrane</keyword>
<keyword evidence="1" id="KW-0472">Membrane</keyword>
<reference evidence="2" key="1">
    <citation type="submission" date="2014-02" db="EMBL/GenBank/DDBJ databases">
        <authorList>
            <person name="Zhao D."/>
            <person name="Dong X."/>
            <person name="Li Y."/>
            <person name="Lv L."/>
            <person name="Zhao D."/>
            <person name="Gao Y."/>
            <person name="Wang Y."/>
            <person name="Li Y."/>
        </authorList>
    </citation>
    <scope>NUCLEOTIDE SEQUENCE</scope>
    <source>
        <strain evidence="2">CGMCC 7049</strain>
    </source>
</reference>
<name>A0AAU7NP15_PEDPE</name>
<proteinExistence type="predicted"/>
<accession>A0AAU7NP15</accession>
<reference evidence="2" key="2">
    <citation type="submission" date="2024-05" db="EMBL/GenBank/DDBJ databases">
        <authorList>
            <person name="Chen H."/>
        </authorList>
    </citation>
    <scope>NUCLEOTIDE SEQUENCE</scope>
    <source>
        <strain evidence="2">CGMCC 7049</strain>
    </source>
</reference>
<dbReference type="EMBL" id="CP157400">
    <property type="protein sequence ID" value="XBS08843.1"/>
    <property type="molecule type" value="Genomic_DNA"/>
</dbReference>
<keyword evidence="1" id="KW-1133">Transmembrane helix</keyword>
<organism evidence="2">
    <name type="scientific">Pediococcus pentosaceus CGMCC 7049</name>
    <dbReference type="NCBI Taxonomy" id="1460385"/>
    <lineage>
        <taxon>Bacteria</taxon>
        <taxon>Bacillati</taxon>
        <taxon>Bacillota</taxon>
        <taxon>Bacilli</taxon>
        <taxon>Lactobacillales</taxon>
        <taxon>Lactobacillaceae</taxon>
        <taxon>Pediococcus</taxon>
    </lineage>
</organism>
<dbReference type="AlphaFoldDB" id="A0AAU7NP15"/>
<dbReference type="RefSeq" id="WP_029257765.1">
    <property type="nucleotide sequence ID" value="NZ_CP157400.1"/>
</dbReference>
<sequence length="367" mass="42281">MDAFMYTFSFIFFAIAIYSLINQHKKIKTAKAQLPDDYISIDEIELNRENIGLNIKKGNNKFCFYGDGSVAFISNGYTPKLCYIVNISFAPNTYSETTVHRSPGNAIIGGVLFGPLGAATGAVFSKERVETKYYEDDTKIYLTLLKKQDILDLDLSRERVKKRVISNISTTGNTKYAEKLISKYYRDFDYVFDMVRAEQALPSKKDNFLKSISEPKPTPRFQIHKYDLVKLIDGRLAIVFSINDANTEYEVRVEKGSESWELITIKQIDIAHVYQHLDSFLSPTKISLSIKDVFFKHDVNFLIEEFPDINVETLCTDSEWFDLENKLEGLLLKYSQISNKQSHNIAFEYNKCLILFPKNMSMYVYPP</sequence>